<gene>
    <name evidence="2" type="ORF">GUITHDRAFT_57389</name>
</gene>
<dbReference type="GO" id="GO:0004714">
    <property type="term" value="F:transmembrane receptor protein tyrosine kinase activity"/>
    <property type="evidence" value="ECO:0007669"/>
    <property type="project" value="TreeGrafter"/>
</dbReference>
<organism evidence="2">
    <name type="scientific">Guillardia theta (strain CCMP2712)</name>
    <name type="common">Cryptophyte</name>
    <dbReference type="NCBI Taxonomy" id="905079"/>
    <lineage>
        <taxon>Eukaryota</taxon>
        <taxon>Cryptophyceae</taxon>
        <taxon>Pyrenomonadales</taxon>
        <taxon>Geminigeraceae</taxon>
        <taxon>Guillardia</taxon>
    </lineage>
</organism>
<protein>
    <recommendedName>
        <fullName evidence="1">Protein kinase domain-containing protein</fullName>
    </recommendedName>
</protein>
<accession>L1JU07</accession>
<dbReference type="PANTHER" id="PTHR24416">
    <property type="entry name" value="TYROSINE-PROTEIN KINASE RECEPTOR"/>
    <property type="match status" value="1"/>
</dbReference>
<evidence type="ECO:0000259" key="1">
    <source>
        <dbReference type="PROSITE" id="PS50011"/>
    </source>
</evidence>
<dbReference type="InterPro" id="IPR050122">
    <property type="entry name" value="RTK"/>
</dbReference>
<dbReference type="Gene3D" id="1.10.510.10">
    <property type="entry name" value="Transferase(Phosphotransferase) domain 1"/>
    <property type="match status" value="1"/>
</dbReference>
<evidence type="ECO:0000313" key="4">
    <source>
        <dbReference type="Proteomes" id="UP000011087"/>
    </source>
</evidence>
<reference evidence="4" key="2">
    <citation type="submission" date="2012-11" db="EMBL/GenBank/DDBJ databases">
        <authorList>
            <person name="Kuo A."/>
            <person name="Curtis B.A."/>
            <person name="Tanifuji G."/>
            <person name="Burki F."/>
            <person name="Gruber A."/>
            <person name="Irimia M."/>
            <person name="Maruyama S."/>
            <person name="Arias M.C."/>
            <person name="Ball S.G."/>
            <person name="Gile G.H."/>
            <person name="Hirakawa Y."/>
            <person name="Hopkins J.F."/>
            <person name="Rensing S.A."/>
            <person name="Schmutz J."/>
            <person name="Symeonidi A."/>
            <person name="Elias M."/>
            <person name="Eveleigh R.J."/>
            <person name="Herman E.K."/>
            <person name="Klute M.J."/>
            <person name="Nakayama T."/>
            <person name="Obornik M."/>
            <person name="Reyes-Prieto A."/>
            <person name="Armbrust E.V."/>
            <person name="Aves S.J."/>
            <person name="Beiko R.G."/>
            <person name="Coutinho P."/>
            <person name="Dacks J.B."/>
            <person name="Durnford D.G."/>
            <person name="Fast N.M."/>
            <person name="Green B.R."/>
            <person name="Grisdale C."/>
            <person name="Hempe F."/>
            <person name="Henrissat B."/>
            <person name="Hoppner M.P."/>
            <person name="Ishida K.-I."/>
            <person name="Kim E."/>
            <person name="Koreny L."/>
            <person name="Kroth P.G."/>
            <person name="Liu Y."/>
            <person name="Malik S.-B."/>
            <person name="Maier U.G."/>
            <person name="McRose D."/>
            <person name="Mock T."/>
            <person name="Neilson J.A."/>
            <person name="Onodera N.T."/>
            <person name="Poole A.M."/>
            <person name="Pritham E.J."/>
            <person name="Richards T.A."/>
            <person name="Rocap G."/>
            <person name="Roy S.W."/>
            <person name="Sarai C."/>
            <person name="Schaack S."/>
            <person name="Shirato S."/>
            <person name="Slamovits C.H."/>
            <person name="Spencer D.F."/>
            <person name="Suzuki S."/>
            <person name="Worden A.Z."/>
            <person name="Zauner S."/>
            <person name="Barry K."/>
            <person name="Bell C."/>
            <person name="Bharti A.K."/>
            <person name="Crow J.A."/>
            <person name="Grimwood J."/>
            <person name="Kramer R."/>
            <person name="Lindquist E."/>
            <person name="Lucas S."/>
            <person name="Salamov A."/>
            <person name="McFadden G.I."/>
            <person name="Lane C.E."/>
            <person name="Keeling P.J."/>
            <person name="Gray M.W."/>
            <person name="Grigoriev I.V."/>
            <person name="Archibald J.M."/>
        </authorList>
    </citation>
    <scope>NUCLEOTIDE SEQUENCE</scope>
    <source>
        <strain evidence="4">CCMP2712</strain>
    </source>
</reference>
<dbReference type="RefSeq" id="XP_005839036.1">
    <property type="nucleotide sequence ID" value="XM_005838979.1"/>
</dbReference>
<dbReference type="EnsemblProtists" id="EKX52056">
    <property type="protein sequence ID" value="EKX52056"/>
    <property type="gene ID" value="GUITHDRAFT_57389"/>
</dbReference>
<reference evidence="3" key="3">
    <citation type="submission" date="2015-06" db="UniProtKB">
        <authorList>
            <consortium name="EnsemblProtists"/>
        </authorList>
    </citation>
    <scope>IDENTIFICATION</scope>
</reference>
<dbReference type="Pfam" id="PF07714">
    <property type="entry name" value="PK_Tyr_Ser-Thr"/>
    <property type="match status" value="1"/>
</dbReference>
<dbReference type="GeneID" id="17308958"/>
<dbReference type="SUPFAM" id="SSF56112">
    <property type="entry name" value="Protein kinase-like (PK-like)"/>
    <property type="match status" value="1"/>
</dbReference>
<evidence type="ECO:0000313" key="2">
    <source>
        <dbReference type="EMBL" id="EKX52056.1"/>
    </source>
</evidence>
<dbReference type="PROSITE" id="PS50011">
    <property type="entry name" value="PROTEIN_KINASE_DOM"/>
    <property type="match status" value="1"/>
</dbReference>
<dbReference type="GO" id="GO:0005886">
    <property type="term" value="C:plasma membrane"/>
    <property type="evidence" value="ECO:0007669"/>
    <property type="project" value="TreeGrafter"/>
</dbReference>
<proteinExistence type="predicted"/>
<dbReference type="Proteomes" id="UP000011087">
    <property type="component" value="Unassembled WGS sequence"/>
</dbReference>
<evidence type="ECO:0000313" key="3">
    <source>
        <dbReference type="EnsemblProtists" id="EKX52056"/>
    </source>
</evidence>
<reference evidence="2 4" key="1">
    <citation type="journal article" date="2012" name="Nature">
        <title>Algal genomes reveal evolutionary mosaicism and the fate of nucleomorphs.</title>
        <authorList>
            <consortium name="DOE Joint Genome Institute"/>
            <person name="Curtis B.A."/>
            <person name="Tanifuji G."/>
            <person name="Burki F."/>
            <person name="Gruber A."/>
            <person name="Irimia M."/>
            <person name="Maruyama S."/>
            <person name="Arias M.C."/>
            <person name="Ball S.G."/>
            <person name="Gile G.H."/>
            <person name="Hirakawa Y."/>
            <person name="Hopkins J.F."/>
            <person name="Kuo A."/>
            <person name="Rensing S.A."/>
            <person name="Schmutz J."/>
            <person name="Symeonidi A."/>
            <person name="Elias M."/>
            <person name="Eveleigh R.J."/>
            <person name="Herman E.K."/>
            <person name="Klute M.J."/>
            <person name="Nakayama T."/>
            <person name="Obornik M."/>
            <person name="Reyes-Prieto A."/>
            <person name="Armbrust E.V."/>
            <person name="Aves S.J."/>
            <person name="Beiko R.G."/>
            <person name="Coutinho P."/>
            <person name="Dacks J.B."/>
            <person name="Durnford D.G."/>
            <person name="Fast N.M."/>
            <person name="Green B.R."/>
            <person name="Grisdale C.J."/>
            <person name="Hempel F."/>
            <person name="Henrissat B."/>
            <person name="Hoppner M.P."/>
            <person name="Ishida K."/>
            <person name="Kim E."/>
            <person name="Koreny L."/>
            <person name="Kroth P.G."/>
            <person name="Liu Y."/>
            <person name="Malik S.B."/>
            <person name="Maier U.G."/>
            <person name="McRose D."/>
            <person name="Mock T."/>
            <person name="Neilson J.A."/>
            <person name="Onodera N.T."/>
            <person name="Poole A.M."/>
            <person name="Pritham E.J."/>
            <person name="Richards T.A."/>
            <person name="Rocap G."/>
            <person name="Roy S.W."/>
            <person name="Sarai C."/>
            <person name="Schaack S."/>
            <person name="Shirato S."/>
            <person name="Slamovits C.H."/>
            <person name="Spencer D.F."/>
            <person name="Suzuki S."/>
            <person name="Worden A.Z."/>
            <person name="Zauner S."/>
            <person name="Barry K."/>
            <person name="Bell C."/>
            <person name="Bharti A.K."/>
            <person name="Crow J.A."/>
            <person name="Grimwood J."/>
            <person name="Kramer R."/>
            <person name="Lindquist E."/>
            <person name="Lucas S."/>
            <person name="Salamov A."/>
            <person name="McFadden G.I."/>
            <person name="Lane C.E."/>
            <person name="Keeling P.J."/>
            <person name="Gray M.W."/>
            <person name="Grigoriev I.V."/>
            <person name="Archibald J.M."/>
        </authorList>
    </citation>
    <scope>NUCLEOTIDE SEQUENCE</scope>
    <source>
        <strain evidence="2 4">CCMP2712</strain>
    </source>
</reference>
<sequence>RYMSPEVIQGGSYSEKSDVWAFGVTCWEVLTCCKTPYLSILQDDKVSEYVCGGGRLKREDIVAGCPQESWELIESCWSELPNHRPTFSAI</sequence>
<dbReference type="AlphaFoldDB" id="L1JU07"/>
<dbReference type="STRING" id="905079.L1JU07"/>
<name>L1JU07_GUITC</name>
<dbReference type="GO" id="GO:0007169">
    <property type="term" value="P:cell surface receptor protein tyrosine kinase signaling pathway"/>
    <property type="evidence" value="ECO:0007669"/>
    <property type="project" value="TreeGrafter"/>
</dbReference>
<dbReference type="PaxDb" id="55529-EKX52056"/>
<dbReference type="KEGG" id="gtt:GUITHDRAFT_57389"/>
<dbReference type="eggNOG" id="KOG1026">
    <property type="taxonomic scope" value="Eukaryota"/>
</dbReference>
<dbReference type="OMA" id="MLLLACW"/>
<dbReference type="InterPro" id="IPR000719">
    <property type="entry name" value="Prot_kinase_dom"/>
</dbReference>
<feature type="domain" description="Protein kinase" evidence="1">
    <location>
        <begin position="1"/>
        <end position="90"/>
    </location>
</feature>
<dbReference type="InterPro" id="IPR011009">
    <property type="entry name" value="Kinase-like_dom_sf"/>
</dbReference>
<dbReference type="InterPro" id="IPR001245">
    <property type="entry name" value="Ser-Thr/Tyr_kinase_cat_dom"/>
</dbReference>
<dbReference type="PANTHER" id="PTHR24416:SF617">
    <property type="entry name" value="RET ONCOGENE, ISOFORM A"/>
    <property type="match status" value="1"/>
</dbReference>
<keyword evidence="4" id="KW-1185">Reference proteome</keyword>
<feature type="non-terminal residue" evidence="2">
    <location>
        <position position="1"/>
    </location>
</feature>
<dbReference type="OrthoDB" id="10059265at2759"/>
<dbReference type="GO" id="GO:0043235">
    <property type="term" value="C:receptor complex"/>
    <property type="evidence" value="ECO:0007669"/>
    <property type="project" value="TreeGrafter"/>
</dbReference>
<dbReference type="HOGENOM" id="CLU_000288_7_26_1"/>
<dbReference type="GO" id="GO:0005524">
    <property type="term" value="F:ATP binding"/>
    <property type="evidence" value="ECO:0007669"/>
    <property type="project" value="InterPro"/>
</dbReference>
<dbReference type="EMBL" id="JH992973">
    <property type="protein sequence ID" value="EKX52056.1"/>
    <property type="molecule type" value="Genomic_DNA"/>
</dbReference>
<feature type="non-terminal residue" evidence="2">
    <location>
        <position position="90"/>
    </location>
</feature>